<comment type="miscellaneous">
    <text evidence="14">Bacitracin is thought to be involved in the inhibition of peptidoglycan synthesis by sequestering undecaprenyl diphosphate, thereby reducing the pool of lipid carrier available.</text>
</comment>
<keyword evidence="7 14" id="KW-0378">Hydrolase</keyword>
<feature type="transmembrane region" description="Helical" evidence="14">
    <location>
        <begin position="118"/>
        <end position="136"/>
    </location>
</feature>
<evidence type="ECO:0000256" key="14">
    <source>
        <dbReference type="HAMAP-Rule" id="MF_01006"/>
    </source>
</evidence>
<name>A0A0G0X7I5_UNCKA</name>
<evidence type="ECO:0000256" key="12">
    <source>
        <dbReference type="ARBA" id="ARBA00032932"/>
    </source>
</evidence>
<evidence type="ECO:0000256" key="7">
    <source>
        <dbReference type="ARBA" id="ARBA00022801"/>
    </source>
</evidence>
<feature type="transmembrane region" description="Helical" evidence="14">
    <location>
        <begin position="90"/>
        <end position="112"/>
    </location>
</feature>
<comment type="similarity">
    <text evidence="2 14">Belongs to the UppP family.</text>
</comment>
<dbReference type="GO" id="GO:0009252">
    <property type="term" value="P:peptidoglycan biosynthetic process"/>
    <property type="evidence" value="ECO:0007669"/>
    <property type="project" value="UniProtKB-KW"/>
</dbReference>
<dbReference type="PANTHER" id="PTHR30622">
    <property type="entry name" value="UNDECAPRENYL-DIPHOSPHATASE"/>
    <property type="match status" value="1"/>
</dbReference>
<dbReference type="GO" id="GO:0050380">
    <property type="term" value="F:undecaprenyl-diphosphatase activity"/>
    <property type="evidence" value="ECO:0007669"/>
    <property type="project" value="UniProtKB-UniRule"/>
</dbReference>
<evidence type="ECO:0000256" key="6">
    <source>
        <dbReference type="ARBA" id="ARBA00022692"/>
    </source>
</evidence>
<keyword evidence="14" id="KW-0133">Cell shape</keyword>
<comment type="catalytic activity">
    <reaction evidence="13 14">
        <text>di-trans,octa-cis-undecaprenyl diphosphate + H2O = di-trans,octa-cis-undecaprenyl phosphate + phosphate + H(+)</text>
        <dbReference type="Rhea" id="RHEA:28094"/>
        <dbReference type="ChEBI" id="CHEBI:15377"/>
        <dbReference type="ChEBI" id="CHEBI:15378"/>
        <dbReference type="ChEBI" id="CHEBI:43474"/>
        <dbReference type="ChEBI" id="CHEBI:58405"/>
        <dbReference type="ChEBI" id="CHEBI:60392"/>
        <dbReference type="EC" id="3.6.1.27"/>
    </reaction>
</comment>
<reference evidence="15 16" key="1">
    <citation type="journal article" date="2015" name="Nature">
        <title>rRNA introns, odd ribosomes, and small enigmatic genomes across a large radiation of phyla.</title>
        <authorList>
            <person name="Brown C.T."/>
            <person name="Hug L.A."/>
            <person name="Thomas B.C."/>
            <person name="Sharon I."/>
            <person name="Castelle C.J."/>
            <person name="Singh A."/>
            <person name="Wilkins M.J."/>
            <person name="Williams K.H."/>
            <person name="Banfield J.F."/>
        </authorList>
    </citation>
    <scope>NUCLEOTIDE SEQUENCE [LARGE SCALE GENOMIC DNA]</scope>
</reference>
<evidence type="ECO:0000256" key="4">
    <source>
        <dbReference type="ARBA" id="ARBA00021581"/>
    </source>
</evidence>
<evidence type="ECO:0000256" key="1">
    <source>
        <dbReference type="ARBA" id="ARBA00004651"/>
    </source>
</evidence>
<keyword evidence="14" id="KW-0961">Cell wall biogenesis/degradation</keyword>
<feature type="transmembrane region" description="Helical" evidence="14">
    <location>
        <begin position="40"/>
        <end position="60"/>
    </location>
</feature>
<evidence type="ECO:0000256" key="10">
    <source>
        <dbReference type="ARBA" id="ARBA00023251"/>
    </source>
</evidence>
<keyword evidence="5 14" id="KW-1003">Cell membrane</keyword>
<dbReference type="EMBL" id="LCCA01000039">
    <property type="protein sequence ID" value="KKS20910.1"/>
    <property type="molecule type" value="Genomic_DNA"/>
</dbReference>
<sequence length="280" mass="30633">MTIFQAVVLGIVQGLTEFLPVSSSGHLVLFPRLLGWPEQPLVFDTTMHLGTGLALLFFFWNDLQKIADAFIKDLFRFGLRVREYTAEARITLAIIIGIVPAGILGVLFGDLIENTFRSVTYVAVFLTAGSVLMLAAELSHSRRQGRSEEGDGSDADVTPYKGFIIGIFQSFALLPGISRSGSTISGGMFLGLNREEAARFSFLLSLPIILLAGFYQLGSSLSVVENTLSWPVILAGFLGSFVSGLLAIKILLAFVRKHSLYLFIVYRLTLALYLVVVFII</sequence>
<evidence type="ECO:0000256" key="5">
    <source>
        <dbReference type="ARBA" id="ARBA00022475"/>
    </source>
</evidence>
<dbReference type="STRING" id="1619103.UU80_C0039G0003"/>
<keyword evidence="6 14" id="KW-0812">Transmembrane</keyword>
<protein>
    <recommendedName>
        <fullName evidence="4 14">Undecaprenyl-diphosphatase</fullName>
        <ecNumber evidence="3 14">3.6.1.27</ecNumber>
    </recommendedName>
    <alternativeName>
        <fullName evidence="12 14">Bacitracin resistance protein</fullName>
    </alternativeName>
    <alternativeName>
        <fullName evidence="11 14">Undecaprenyl pyrophosphate phosphatase</fullName>
    </alternativeName>
</protein>
<accession>A0A0G0X7I5</accession>
<dbReference type="GO" id="GO:0071555">
    <property type="term" value="P:cell wall organization"/>
    <property type="evidence" value="ECO:0007669"/>
    <property type="project" value="UniProtKB-KW"/>
</dbReference>
<keyword evidence="9 14" id="KW-0472">Membrane</keyword>
<keyword evidence="8 14" id="KW-1133">Transmembrane helix</keyword>
<keyword evidence="14" id="KW-0573">Peptidoglycan synthesis</keyword>
<evidence type="ECO:0000256" key="2">
    <source>
        <dbReference type="ARBA" id="ARBA00010621"/>
    </source>
</evidence>
<comment type="subcellular location">
    <subcellularLocation>
        <location evidence="1 14">Cell membrane</location>
        <topology evidence="1 14">Multi-pass membrane protein</topology>
    </subcellularLocation>
</comment>
<gene>
    <name evidence="14" type="primary">uppP</name>
    <name evidence="15" type="ORF">UU80_C0039G0003</name>
</gene>
<dbReference type="InterPro" id="IPR003824">
    <property type="entry name" value="UppP"/>
</dbReference>
<comment type="function">
    <text evidence="14">Catalyzes the dephosphorylation of undecaprenyl diphosphate (UPP). Confers resistance to bacitracin.</text>
</comment>
<evidence type="ECO:0000256" key="3">
    <source>
        <dbReference type="ARBA" id="ARBA00012374"/>
    </source>
</evidence>
<dbReference type="PANTHER" id="PTHR30622:SF4">
    <property type="entry name" value="UNDECAPRENYL-DIPHOSPHATASE"/>
    <property type="match status" value="1"/>
</dbReference>
<feature type="transmembrane region" description="Helical" evidence="14">
    <location>
        <begin position="260"/>
        <end position="279"/>
    </location>
</feature>
<dbReference type="Pfam" id="PF02673">
    <property type="entry name" value="BacA"/>
    <property type="match status" value="1"/>
</dbReference>
<feature type="transmembrane region" description="Helical" evidence="14">
    <location>
        <begin position="197"/>
        <end position="216"/>
    </location>
</feature>
<dbReference type="EC" id="3.6.1.27" evidence="3 14"/>
<comment type="caution">
    <text evidence="15">The sequence shown here is derived from an EMBL/GenBank/DDBJ whole genome shotgun (WGS) entry which is preliminary data.</text>
</comment>
<evidence type="ECO:0000256" key="13">
    <source>
        <dbReference type="ARBA" id="ARBA00047594"/>
    </source>
</evidence>
<dbReference type="GO" id="GO:0005886">
    <property type="term" value="C:plasma membrane"/>
    <property type="evidence" value="ECO:0007669"/>
    <property type="project" value="UniProtKB-SubCell"/>
</dbReference>
<dbReference type="AlphaFoldDB" id="A0A0G0X7I5"/>
<dbReference type="PATRIC" id="fig|1619103.3.peg.988"/>
<proteinExistence type="inferred from homology"/>
<dbReference type="GO" id="GO:0046677">
    <property type="term" value="P:response to antibiotic"/>
    <property type="evidence" value="ECO:0007669"/>
    <property type="project" value="UniProtKB-UniRule"/>
</dbReference>
<evidence type="ECO:0000256" key="11">
    <source>
        <dbReference type="ARBA" id="ARBA00032707"/>
    </source>
</evidence>
<feature type="transmembrane region" description="Helical" evidence="14">
    <location>
        <begin position="228"/>
        <end position="248"/>
    </location>
</feature>
<evidence type="ECO:0000256" key="8">
    <source>
        <dbReference type="ARBA" id="ARBA00022989"/>
    </source>
</evidence>
<organism evidence="15 16">
    <name type="scientific">candidate division WWE3 bacterium GW2011_GWA1_41_8</name>
    <dbReference type="NCBI Taxonomy" id="1619103"/>
    <lineage>
        <taxon>Bacteria</taxon>
        <taxon>Katanobacteria</taxon>
    </lineage>
</organism>
<dbReference type="GO" id="GO:0008360">
    <property type="term" value="P:regulation of cell shape"/>
    <property type="evidence" value="ECO:0007669"/>
    <property type="project" value="UniProtKB-KW"/>
</dbReference>
<dbReference type="HAMAP" id="MF_01006">
    <property type="entry name" value="Undec_diphosphatase"/>
    <property type="match status" value="1"/>
</dbReference>
<evidence type="ECO:0000313" key="15">
    <source>
        <dbReference type="EMBL" id="KKS20910.1"/>
    </source>
</evidence>
<dbReference type="Proteomes" id="UP000034920">
    <property type="component" value="Unassembled WGS sequence"/>
</dbReference>
<keyword evidence="10 14" id="KW-0046">Antibiotic resistance</keyword>
<evidence type="ECO:0000313" key="16">
    <source>
        <dbReference type="Proteomes" id="UP000034920"/>
    </source>
</evidence>
<evidence type="ECO:0000256" key="9">
    <source>
        <dbReference type="ARBA" id="ARBA00023136"/>
    </source>
</evidence>
<dbReference type="NCBIfam" id="TIGR00753">
    <property type="entry name" value="undec_PP_bacA"/>
    <property type="match status" value="1"/>
</dbReference>